<feature type="binding site" evidence="5">
    <location>
        <position position="292"/>
    </location>
    <ligand>
        <name>Zn(2+)</name>
        <dbReference type="ChEBI" id="CHEBI:29105"/>
    </ligand>
</feature>
<organism evidence="7 8">
    <name type="scientific">Sulfurospirillum tamanense</name>
    <dbReference type="NCBI Taxonomy" id="2813362"/>
    <lineage>
        <taxon>Bacteria</taxon>
        <taxon>Pseudomonadati</taxon>
        <taxon>Campylobacterota</taxon>
        <taxon>Epsilonproteobacteria</taxon>
        <taxon>Campylobacterales</taxon>
        <taxon>Sulfurospirillaceae</taxon>
        <taxon>Sulfurospirillum</taxon>
    </lineage>
</organism>
<dbReference type="GO" id="GO:0032259">
    <property type="term" value="P:methylation"/>
    <property type="evidence" value="ECO:0007669"/>
    <property type="project" value="UniProtKB-KW"/>
</dbReference>
<keyword evidence="4 5" id="KW-0862">Zinc</keyword>
<keyword evidence="1 5" id="KW-0489">Methyltransferase</keyword>
<keyword evidence="8" id="KW-1185">Reference proteome</keyword>
<keyword evidence="2 5" id="KW-0808">Transferase</keyword>
<proteinExistence type="predicted"/>
<name>A0ABS2WNW2_9BACT</name>
<accession>A0ABS2WNW2</accession>
<gene>
    <name evidence="7" type="primary">mmuM</name>
    <name evidence="7" type="ORF">JWV37_01135</name>
</gene>
<dbReference type="InterPro" id="IPR003726">
    <property type="entry name" value="HCY_dom"/>
</dbReference>
<evidence type="ECO:0000259" key="6">
    <source>
        <dbReference type="PROSITE" id="PS50970"/>
    </source>
</evidence>
<dbReference type="EC" id="2.1.1.10" evidence="7"/>
<dbReference type="PIRSF" id="PIRSF037505">
    <property type="entry name" value="Betaine_HMT"/>
    <property type="match status" value="1"/>
</dbReference>
<keyword evidence="3 5" id="KW-0479">Metal-binding</keyword>
<feature type="domain" description="Hcy-binding" evidence="6">
    <location>
        <begin position="2"/>
        <end position="306"/>
    </location>
</feature>
<evidence type="ECO:0000256" key="2">
    <source>
        <dbReference type="ARBA" id="ARBA00022679"/>
    </source>
</evidence>
<dbReference type="Gene3D" id="3.20.20.330">
    <property type="entry name" value="Homocysteine-binding-like domain"/>
    <property type="match status" value="1"/>
</dbReference>
<reference evidence="8" key="1">
    <citation type="submission" date="2021-02" db="EMBL/GenBank/DDBJ databases">
        <title>Sulfurospirillum tamanensis sp. nov.</title>
        <authorList>
            <person name="Merkel A.Y."/>
        </authorList>
    </citation>
    <scope>NUCLEOTIDE SEQUENCE [LARGE SCALE GENOMIC DNA]</scope>
    <source>
        <strain evidence="8">T05b</strain>
    </source>
</reference>
<dbReference type="PROSITE" id="PS50970">
    <property type="entry name" value="HCY"/>
    <property type="match status" value="1"/>
</dbReference>
<feature type="binding site" evidence="5">
    <location>
        <position position="228"/>
    </location>
    <ligand>
        <name>Zn(2+)</name>
        <dbReference type="ChEBI" id="CHEBI:29105"/>
    </ligand>
</feature>
<dbReference type="Pfam" id="PF02574">
    <property type="entry name" value="S-methyl_trans"/>
    <property type="match status" value="1"/>
</dbReference>
<dbReference type="InterPro" id="IPR051486">
    <property type="entry name" value="Hcy_S-methyltransferase"/>
</dbReference>
<dbReference type="GO" id="GO:0008168">
    <property type="term" value="F:methyltransferase activity"/>
    <property type="evidence" value="ECO:0007669"/>
    <property type="project" value="UniProtKB-KW"/>
</dbReference>
<evidence type="ECO:0000256" key="4">
    <source>
        <dbReference type="ARBA" id="ARBA00022833"/>
    </source>
</evidence>
<dbReference type="NCBIfam" id="NF007020">
    <property type="entry name" value="PRK09485.1"/>
    <property type="match status" value="1"/>
</dbReference>
<dbReference type="InterPro" id="IPR017226">
    <property type="entry name" value="BHMT-like"/>
</dbReference>
<comment type="cofactor">
    <cofactor evidence="5">
        <name>Zn(2+)</name>
        <dbReference type="ChEBI" id="CHEBI:29105"/>
    </cofactor>
</comment>
<dbReference type="PANTHER" id="PTHR46015">
    <property type="entry name" value="ZGC:172121"/>
    <property type="match status" value="1"/>
</dbReference>
<sequence length="308" mass="33438">MNPFLPFLDQQRACVIDGGFGSELAHRGHDLSDPLWSAALLLHTPKAIASVHRDYLEAGADVIITASYQASLEGFMARGLNAKEAGELIQSSVFLAKRTRDAFWETCTESKRLKPLVAASIGPYGAYLADGSEYRGGYGVSDETLRHFHRERMRLLVGAGPDILAIETIPSLQEAKVIVEVLQDFPHMGAWVSFSAKDGAHTCSGERIQACAQWLDSKPQVLAIGINCTAPEHISALTQTLKESTTKPIILYPNSGAQYDALSKTWQGPASSHAHLARSWHALGARLIGGCCQTTPKDIAELSAWTRD</sequence>
<comment type="caution">
    <text evidence="7">The sequence shown here is derived from an EMBL/GenBank/DDBJ whole genome shotgun (WGS) entry which is preliminary data.</text>
</comment>
<dbReference type="InterPro" id="IPR036589">
    <property type="entry name" value="HCY_dom_sf"/>
</dbReference>
<evidence type="ECO:0000256" key="3">
    <source>
        <dbReference type="ARBA" id="ARBA00022723"/>
    </source>
</evidence>
<dbReference type="SUPFAM" id="SSF82282">
    <property type="entry name" value="Homocysteine S-methyltransferase"/>
    <property type="match status" value="1"/>
</dbReference>
<protein>
    <submittedName>
        <fullName evidence="7">Homocysteine S-methyltransferase</fullName>
        <ecNumber evidence="7">2.1.1.10</ecNumber>
    </submittedName>
</protein>
<dbReference type="Proteomes" id="UP000703590">
    <property type="component" value="Unassembled WGS sequence"/>
</dbReference>
<evidence type="ECO:0000256" key="1">
    <source>
        <dbReference type="ARBA" id="ARBA00022603"/>
    </source>
</evidence>
<evidence type="ECO:0000313" key="7">
    <source>
        <dbReference type="EMBL" id="MBN2963372.1"/>
    </source>
</evidence>
<reference evidence="7 8" key="2">
    <citation type="submission" date="2021-02" db="EMBL/GenBank/DDBJ databases">
        <title>Sulfurospirillum tamanensis sp. nov.</title>
        <authorList>
            <person name="Frolova A."/>
            <person name="Merkel A."/>
            <person name="Slobodkin A."/>
        </authorList>
    </citation>
    <scope>NUCLEOTIDE SEQUENCE [LARGE SCALE GENOMIC DNA]</scope>
    <source>
        <strain evidence="7 8">T05b</strain>
    </source>
</reference>
<evidence type="ECO:0000256" key="5">
    <source>
        <dbReference type="PROSITE-ProRule" id="PRU00333"/>
    </source>
</evidence>
<dbReference type="RefSeq" id="WP_205457815.1">
    <property type="nucleotide sequence ID" value="NZ_JAFHKK010000002.1"/>
</dbReference>
<evidence type="ECO:0000313" key="8">
    <source>
        <dbReference type="Proteomes" id="UP000703590"/>
    </source>
</evidence>
<dbReference type="PANTHER" id="PTHR46015:SF1">
    <property type="entry name" value="HOMOCYSTEINE S-METHYLTRANSFERASE-LIKE ISOFORM 1"/>
    <property type="match status" value="1"/>
</dbReference>
<feature type="binding site" evidence="5">
    <location>
        <position position="291"/>
    </location>
    <ligand>
        <name>Zn(2+)</name>
        <dbReference type="ChEBI" id="CHEBI:29105"/>
    </ligand>
</feature>
<dbReference type="EMBL" id="JAFHKK010000002">
    <property type="protein sequence ID" value="MBN2963372.1"/>
    <property type="molecule type" value="Genomic_DNA"/>
</dbReference>